<comment type="subcellular location">
    <subcellularLocation>
        <location evidence="1">Nucleus</location>
    </subcellularLocation>
</comment>
<sequence length="255" mass="27677">MVKLTADLISHTDTFLNALGERELDLRGLRIPAIENLGAARDTLDTLNLTDNDVRSVSGFPRMPRLTALMLAHNRVTRIDADAGSALPNLHTLILSHNAIAELGDLDALSAFPSLVRLSLVGNPVTRRPDYRLYAIHRAPSVRVLDFAKVRDVERKAARDLFVNAKTGKDSALAAEYTASRSTGAPVAADDEGMDTDAATPAKPAGPSLAPEDITKIKEAIKKAKSMAEIHRLEEMLSRGKIPDDARLVDEDEDE</sequence>
<dbReference type="Pfam" id="PF14580">
    <property type="entry name" value="LRR_9"/>
    <property type="match status" value="1"/>
</dbReference>
<keyword evidence="3" id="KW-0677">Repeat</keyword>
<dbReference type="STRING" id="578462.A0A0L0SVZ5"/>
<dbReference type="FunFam" id="3.80.10.10:FF:000026">
    <property type="entry name" value="U2 small nuclear ribonucleoprotein A"/>
    <property type="match status" value="1"/>
</dbReference>
<accession>A0A0L0SVZ5</accession>
<keyword evidence="9" id="KW-1185">Reference proteome</keyword>
<evidence type="ECO:0000256" key="1">
    <source>
        <dbReference type="ARBA" id="ARBA00004123"/>
    </source>
</evidence>
<dbReference type="PROSITE" id="PS51450">
    <property type="entry name" value="LRR"/>
    <property type="match status" value="1"/>
</dbReference>
<proteinExistence type="inferred from homology"/>
<evidence type="ECO:0000256" key="2">
    <source>
        <dbReference type="ARBA" id="ARBA00022614"/>
    </source>
</evidence>
<evidence type="ECO:0000256" key="7">
    <source>
        <dbReference type="SAM" id="MobiDB-lite"/>
    </source>
</evidence>
<dbReference type="InterPro" id="IPR032675">
    <property type="entry name" value="LRR_dom_sf"/>
</dbReference>
<evidence type="ECO:0000313" key="8">
    <source>
        <dbReference type="EMBL" id="KNE66545.1"/>
    </source>
</evidence>
<dbReference type="GO" id="GO:0030620">
    <property type="term" value="F:U2 snRNA binding"/>
    <property type="evidence" value="ECO:0007669"/>
    <property type="project" value="InterPro"/>
</dbReference>
<dbReference type="Proteomes" id="UP000054350">
    <property type="component" value="Unassembled WGS sequence"/>
</dbReference>
<evidence type="ECO:0000256" key="5">
    <source>
        <dbReference type="ARBA" id="ARBA00024196"/>
    </source>
</evidence>
<dbReference type="InterPro" id="IPR003591">
    <property type="entry name" value="Leu-rich_rpt_typical-subtyp"/>
</dbReference>
<evidence type="ECO:0000256" key="6">
    <source>
        <dbReference type="ARBA" id="ARBA00024238"/>
    </source>
</evidence>
<evidence type="ECO:0000256" key="3">
    <source>
        <dbReference type="ARBA" id="ARBA00022737"/>
    </source>
</evidence>
<dbReference type="InterPro" id="IPR044640">
    <property type="entry name" value="RU2A"/>
</dbReference>
<dbReference type="Gene3D" id="3.80.10.10">
    <property type="entry name" value="Ribonuclease Inhibitor"/>
    <property type="match status" value="1"/>
</dbReference>
<dbReference type="GO" id="GO:0005634">
    <property type="term" value="C:nucleus"/>
    <property type="evidence" value="ECO:0007669"/>
    <property type="project" value="UniProtKB-SubCell"/>
</dbReference>
<reference evidence="8 9" key="1">
    <citation type="submission" date="2009-11" db="EMBL/GenBank/DDBJ databases">
        <title>Annotation of Allomyces macrogynus ATCC 38327.</title>
        <authorList>
            <consortium name="The Broad Institute Genome Sequencing Platform"/>
            <person name="Russ C."/>
            <person name="Cuomo C."/>
            <person name="Burger G."/>
            <person name="Gray M.W."/>
            <person name="Holland P.W.H."/>
            <person name="King N."/>
            <person name="Lang F.B.F."/>
            <person name="Roger A.J."/>
            <person name="Ruiz-Trillo I."/>
            <person name="Young S.K."/>
            <person name="Zeng Q."/>
            <person name="Gargeya S."/>
            <person name="Fitzgerald M."/>
            <person name="Haas B."/>
            <person name="Abouelleil A."/>
            <person name="Alvarado L."/>
            <person name="Arachchi H.M."/>
            <person name="Berlin A."/>
            <person name="Chapman S.B."/>
            <person name="Gearin G."/>
            <person name="Goldberg J."/>
            <person name="Griggs A."/>
            <person name="Gujja S."/>
            <person name="Hansen M."/>
            <person name="Heiman D."/>
            <person name="Howarth C."/>
            <person name="Larimer J."/>
            <person name="Lui A."/>
            <person name="MacDonald P.J.P."/>
            <person name="McCowen C."/>
            <person name="Montmayeur A."/>
            <person name="Murphy C."/>
            <person name="Neiman D."/>
            <person name="Pearson M."/>
            <person name="Priest M."/>
            <person name="Roberts A."/>
            <person name="Saif S."/>
            <person name="Shea T."/>
            <person name="Sisk P."/>
            <person name="Stolte C."/>
            <person name="Sykes S."/>
            <person name="Wortman J."/>
            <person name="Nusbaum C."/>
            <person name="Birren B."/>
        </authorList>
    </citation>
    <scope>NUCLEOTIDE SEQUENCE [LARGE SCALE GENOMIC DNA]</scope>
    <source>
        <strain evidence="8 9">ATCC 38327</strain>
    </source>
</reference>
<dbReference type="InterPro" id="IPR001611">
    <property type="entry name" value="Leu-rich_rpt"/>
</dbReference>
<keyword evidence="2" id="KW-0433">Leucine-rich repeat</keyword>
<dbReference type="PANTHER" id="PTHR10552:SF6">
    <property type="entry name" value="U2 SMALL NUCLEAR RIBONUCLEOPROTEIN A"/>
    <property type="match status" value="1"/>
</dbReference>
<dbReference type="SMART" id="SM00369">
    <property type="entry name" value="LRR_TYP"/>
    <property type="match status" value="2"/>
</dbReference>
<organism evidence="8 9">
    <name type="scientific">Allomyces macrogynus (strain ATCC 38327)</name>
    <name type="common">Allomyces javanicus var. macrogynus</name>
    <dbReference type="NCBI Taxonomy" id="578462"/>
    <lineage>
        <taxon>Eukaryota</taxon>
        <taxon>Fungi</taxon>
        <taxon>Fungi incertae sedis</taxon>
        <taxon>Blastocladiomycota</taxon>
        <taxon>Blastocladiomycetes</taxon>
        <taxon>Blastocladiales</taxon>
        <taxon>Blastocladiaceae</taxon>
        <taxon>Allomyces</taxon>
    </lineage>
</organism>
<evidence type="ECO:0000256" key="4">
    <source>
        <dbReference type="ARBA" id="ARBA00023242"/>
    </source>
</evidence>
<comment type="similarity">
    <text evidence="5">Belongs to the U2 small nuclear ribonucleoprotein A family.</text>
</comment>
<dbReference type="OrthoDB" id="433501at2759"/>
<feature type="region of interest" description="Disordered" evidence="7">
    <location>
        <begin position="180"/>
        <end position="213"/>
    </location>
</feature>
<name>A0A0L0SVZ5_ALLM3</name>
<gene>
    <name evidence="8" type="ORF">AMAG_11675</name>
</gene>
<keyword evidence="4" id="KW-0539">Nucleus</keyword>
<dbReference type="VEuPathDB" id="FungiDB:AMAG_11675"/>
<dbReference type="PANTHER" id="PTHR10552">
    <property type="entry name" value="U2 SMALL NUCLEAR RIBONUCLEOPROTEIN A"/>
    <property type="match status" value="1"/>
</dbReference>
<dbReference type="SUPFAM" id="SSF52058">
    <property type="entry name" value="L domain-like"/>
    <property type="match status" value="1"/>
</dbReference>
<dbReference type="OMA" id="CHLEDYR"/>
<dbReference type="eggNOG" id="KOG1644">
    <property type="taxonomic scope" value="Eukaryota"/>
</dbReference>
<evidence type="ECO:0000313" key="9">
    <source>
        <dbReference type="Proteomes" id="UP000054350"/>
    </source>
</evidence>
<dbReference type="EMBL" id="GG745350">
    <property type="protein sequence ID" value="KNE66545.1"/>
    <property type="molecule type" value="Genomic_DNA"/>
</dbReference>
<dbReference type="GO" id="GO:0000398">
    <property type="term" value="P:mRNA splicing, via spliceosome"/>
    <property type="evidence" value="ECO:0007669"/>
    <property type="project" value="InterPro"/>
</dbReference>
<reference evidence="9" key="2">
    <citation type="submission" date="2009-11" db="EMBL/GenBank/DDBJ databases">
        <title>The Genome Sequence of Allomyces macrogynus strain ATCC 38327.</title>
        <authorList>
            <consortium name="The Broad Institute Genome Sequencing Platform"/>
            <person name="Russ C."/>
            <person name="Cuomo C."/>
            <person name="Shea T."/>
            <person name="Young S.K."/>
            <person name="Zeng Q."/>
            <person name="Koehrsen M."/>
            <person name="Haas B."/>
            <person name="Borodovsky M."/>
            <person name="Guigo R."/>
            <person name="Alvarado L."/>
            <person name="Berlin A."/>
            <person name="Borenstein D."/>
            <person name="Chen Z."/>
            <person name="Engels R."/>
            <person name="Freedman E."/>
            <person name="Gellesch M."/>
            <person name="Goldberg J."/>
            <person name="Griggs A."/>
            <person name="Gujja S."/>
            <person name="Heiman D."/>
            <person name="Hepburn T."/>
            <person name="Howarth C."/>
            <person name="Jen D."/>
            <person name="Larson L."/>
            <person name="Lewis B."/>
            <person name="Mehta T."/>
            <person name="Park D."/>
            <person name="Pearson M."/>
            <person name="Roberts A."/>
            <person name="Saif S."/>
            <person name="Shenoy N."/>
            <person name="Sisk P."/>
            <person name="Stolte C."/>
            <person name="Sykes S."/>
            <person name="Walk T."/>
            <person name="White J."/>
            <person name="Yandava C."/>
            <person name="Burger G."/>
            <person name="Gray M.W."/>
            <person name="Holland P.W.H."/>
            <person name="King N."/>
            <person name="Lang F.B.F."/>
            <person name="Roger A.J."/>
            <person name="Ruiz-Trillo I."/>
            <person name="Lander E."/>
            <person name="Nusbaum C."/>
        </authorList>
    </citation>
    <scope>NUCLEOTIDE SEQUENCE [LARGE SCALE GENOMIC DNA]</scope>
    <source>
        <strain evidence="9">ATCC 38327</strain>
    </source>
</reference>
<dbReference type="AlphaFoldDB" id="A0A0L0SVZ5"/>
<protein>
    <recommendedName>
        <fullName evidence="6">U2 small nuclear ribonucleoprotein A'</fullName>
    </recommendedName>
</protein>